<dbReference type="OrthoDB" id="53505at2"/>
<comment type="caution">
    <text evidence="4">The sequence shown here is derived from an EMBL/GenBank/DDBJ whole genome shotgun (WGS) entry which is preliminary data.</text>
</comment>
<dbReference type="InterPro" id="IPR050266">
    <property type="entry name" value="AB_hydrolase_sf"/>
</dbReference>
<evidence type="ECO:0000256" key="1">
    <source>
        <dbReference type="ARBA" id="ARBA00010088"/>
    </source>
</evidence>
<name>A0A2N3LJB9_9BACI</name>
<dbReference type="Gene3D" id="3.40.50.1820">
    <property type="entry name" value="alpha/beta hydrolase"/>
    <property type="match status" value="1"/>
</dbReference>
<dbReference type="PANTHER" id="PTHR43798">
    <property type="entry name" value="MONOACYLGLYCEROL LIPASE"/>
    <property type="match status" value="1"/>
</dbReference>
<dbReference type="InterPro" id="IPR002410">
    <property type="entry name" value="Peptidase_S33"/>
</dbReference>
<dbReference type="PRINTS" id="PR00793">
    <property type="entry name" value="PROAMNOPTASE"/>
</dbReference>
<feature type="domain" description="AB hydrolase-1" evidence="3">
    <location>
        <begin position="28"/>
        <end position="288"/>
    </location>
</feature>
<dbReference type="Proteomes" id="UP000233440">
    <property type="component" value="Unassembled WGS sequence"/>
</dbReference>
<gene>
    <name evidence="4" type="ORF">CWO92_13080</name>
</gene>
<dbReference type="GO" id="GO:0006508">
    <property type="term" value="P:proteolysis"/>
    <property type="evidence" value="ECO:0007669"/>
    <property type="project" value="InterPro"/>
</dbReference>
<evidence type="ECO:0000313" key="5">
    <source>
        <dbReference type="Proteomes" id="UP000233440"/>
    </source>
</evidence>
<organism evidence="4 5">
    <name type="scientific">Heyndrickxia camelliae</name>
    <dbReference type="NCBI Taxonomy" id="1707093"/>
    <lineage>
        <taxon>Bacteria</taxon>
        <taxon>Bacillati</taxon>
        <taxon>Bacillota</taxon>
        <taxon>Bacilli</taxon>
        <taxon>Bacillales</taxon>
        <taxon>Bacillaceae</taxon>
        <taxon>Heyndrickxia</taxon>
    </lineage>
</organism>
<dbReference type="PRINTS" id="PR00111">
    <property type="entry name" value="ABHYDROLASE"/>
</dbReference>
<dbReference type="GO" id="GO:0016020">
    <property type="term" value="C:membrane"/>
    <property type="evidence" value="ECO:0007669"/>
    <property type="project" value="TreeGrafter"/>
</dbReference>
<proteinExistence type="inferred from homology"/>
<dbReference type="AlphaFoldDB" id="A0A2N3LJB9"/>
<keyword evidence="2 4" id="KW-0378">Hydrolase</keyword>
<dbReference type="Pfam" id="PF00561">
    <property type="entry name" value="Abhydrolase_1"/>
    <property type="match status" value="1"/>
</dbReference>
<sequence>MVYLKTMLHVRGKNIYIEKNGADHLPKLLYLHGGPGSGCLDFTHFQASNLAKKVQLIALDQRGIGRSEGLAETDNLTLDDLVEDCEEIRKQLGIEKWSVLGHSFGAILAVLYAVRYPKALVKLIFECPTFDLKLSAKSLLKGAIGEYEKKENHVMVENCLKCIRGDQSSRETWELLMHLTNELGEDRENLYFKNLSPNVFHHIYEEVYGPPSEGWNKQGVFQQKLYQQDELFESFLPLLEKIAHPALLIKGKYDWVASEEQIEFFLKAVKHPFVEYFDQSAHFPHMEEKDRFTDVVSQFLNSEVIDSGNNHFQGVQSK</sequence>
<dbReference type="InterPro" id="IPR000073">
    <property type="entry name" value="AB_hydrolase_1"/>
</dbReference>
<dbReference type="PANTHER" id="PTHR43798:SF33">
    <property type="entry name" value="HYDROLASE, PUTATIVE (AFU_ORTHOLOGUE AFUA_2G14860)-RELATED"/>
    <property type="match status" value="1"/>
</dbReference>
<reference evidence="4 5" key="1">
    <citation type="submission" date="2017-11" db="EMBL/GenBank/DDBJ databases">
        <title>Bacillus camelliae sp. nov., isolated from pu'er tea.</title>
        <authorList>
            <person name="Niu L."/>
        </authorList>
    </citation>
    <scope>NUCLEOTIDE SEQUENCE [LARGE SCALE GENOMIC DNA]</scope>
    <source>
        <strain evidence="4 5">7578-1</strain>
    </source>
</reference>
<evidence type="ECO:0000256" key="2">
    <source>
        <dbReference type="ARBA" id="ARBA00022801"/>
    </source>
</evidence>
<dbReference type="GO" id="GO:0004177">
    <property type="term" value="F:aminopeptidase activity"/>
    <property type="evidence" value="ECO:0007669"/>
    <property type="project" value="UniProtKB-EC"/>
</dbReference>
<protein>
    <submittedName>
        <fullName evidence="4">Alpha/beta hydrolase</fullName>
    </submittedName>
</protein>
<keyword evidence="5" id="KW-1185">Reference proteome</keyword>
<accession>A0A2N3LJB9</accession>
<dbReference type="SUPFAM" id="SSF53474">
    <property type="entry name" value="alpha/beta-Hydrolases"/>
    <property type="match status" value="1"/>
</dbReference>
<comment type="similarity">
    <text evidence="1">Belongs to the peptidase S33 family.</text>
</comment>
<dbReference type="EMBL" id="PIQO01000009">
    <property type="protein sequence ID" value="PKR84639.1"/>
    <property type="molecule type" value="Genomic_DNA"/>
</dbReference>
<evidence type="ECO:0000259" key="3">
    <source>
        <dbReference type="Pfam" id="PF00561"/>
    </source>
</evidence>
<evidence type="ECO:0000313" key="4">
    <source>
        <dbReference type="EMBL" id="PKR84639.1"/>
    </source>
</evidence>
<dbReference type="InterPro" id="IPR029058">
    <property type="entry name" value="AB_hydrolase_fold"/>
</dbReference>